<dbReference type="KEGG" id="tbe:Trebr_1400"/>
<dbReference type="AlphaFoldDB" id="F4LN59"/>
<dbReference type="EMBL" id="CP002696">
    <property type="protein sequence ID" value="AEE16824.1"/>
    <property type="molecule type" value="Genomic_DNA"/>
</dbReference>
<dbReference type="PROSITE" id="PS50943">
    <property type="entry name" value="HTH_CROC1"/>
    <property type="match status" value="1"/>
</dbReference>
<feature type="transmembrane region" description="Helical" evidence="2">
    <location>
        <begin position="92"/>
        <end position="123"/>
    </location>
</feature>
<sequence>MKLAEKIEILRKRNGWSQEELADKVAVSRQSVSKWESGGAVPELDKILLLSTLFGVSTDTLLKDDLSVSAEPASSAGEKVLRRVSLPEAERFIAVSAAAARTIAGGVAVCICSVAVLLLLQLLSETGVVPLSENGAAALGVTLLLAGVAAAVAVIILNGMKLHVFEYIKSEPFTLDSAAAALVQEKKQRFELPYAFKIVWGVVLCIVSVIPVVVSGFFDMSDAVLTGAVCLMLGLVAVGVFLFISAGMVKASYDQLLQTGAFVPELKAAAGRNANFESALSGMYWSVVTAAYLGYSFITHDWGRSWIIWPCAGVLYGIVSGIVRLRHPKEL</sequence>
<keyword evidence="2" id="KW-1133">Transmembrane helix</keyword>
<feature type="transmembrane region" description="Helical" evidence="2">
    <location>
        <begin position="224"/>
        <end position="244"/>
    </location>
</feature>
<feature type="transmembrane region" description="Helical" evidence="2">
    <location>
        <begin position="135"/>
        <end position="157"/>
    </location>
</feature>
<dbReference type="RefSeq" id="WP_013758529.1">
    <property type="nucleotide sequence ID" value="NC_015500.1"/>
</dbReference>
<feature type="domain" description="HTH cro/C1-type" evidence="3">
    <location>
        <begin position="7"/>
        <end position="61"/>
    </location>
</feature>
<gene>
    <name evidence="4" type="ordered locus">Trebr_1400</name>
</gene>
<keyword evidence="1" id="KW-0238">DNA-binding</keyword>
<dbReference type="SUPFAM" id="SSF81324">
    <property type="entry name" value="Voltage-gated potassium channels"/>
    <property type="match status" value="1"/>
</dbReference>
<evidence type="ECO:0000256" key="1">
    <source>
        <dbReference type="ARBA" id="ARBA00023125"/>
    </source>
</evidence>
<reference evidence="5" key="1">
    <citation type="submission" date="2011-04" db="EMBL/GenBank/DDBJ databases">
        <title>The complete genome of Treponema brennaborense DSM 12168.</title>
        <authorList>
            <person name="Lucas S."/>
            <person name="Han J."/>
            <person name="Lapidus A."/>
            <person name="Bruce D."/>
            <person name="Goodwin L."/>
            <person name="Pitluck S."/>
            <person name="Peters L."/>
            <person name="Kyrpides N."/>
            <person name="Mavromatis K."/>
            <person name="Ivanova N."/>
            <person name="Mikhailova N."/>
            <person name="Pagani I."/>
            <person name="Teshima H."/>
            <person name="Detter J.C."/>
            <person name="Tapia R."/>
            <person name="Han C."/>
            <person name="Land M."/>
            <person name="Hauser L."/>
            <person name="Markowitz V."/>
            <person name="Cheng J.-F."/>
            <person name="Hugenholtz P."/>
            <person name="Woyke T."/>
            <person name="Wu D."/>
            <person name="Gronow S."/>
            <person name="Wellnitz S."/>
            <person name="Brambilla E."/>
            <person name="Klenk H.-P."/>
            <person name="Eisen J.A."/>
        </authorList>
    </citation>
    <scope>NUCLEOTIDE SEQUENCE [LARGE SCALE GENOMIC DNA]</scope>
    <source>
        <strain evidence="5">DSM 12168 / CIP 105900 / DD5/3</strain>
    </source>
</reference>
<dbReference type="Pfam" id="PF01381">
    <property type="entry name" value="HTH_3"/>
    <property type="match status" value="1"/>
</dbReference>
<evidence type="ECO:0000313" key="5">
    <source>
        <dbReference type="Proteomes" id="UP000006546"/>
    </source>
</evidence>
<dbReference type="GO" id="GO:0003677">
    <property type="term" value="F:DNA binding"/>
    <property type="evidence" value="ECO:0007669"/>
    <property type="project" value="UniProtKB-KW"/>
</dbReference>
<dbReference type="HOGENOM" id="CLU_060318_1_0_12"/>
<keyword evidence="5" id="KW-1185">Reference proteome</keyword>
<keyword evidence="2" id="KW-0472">Membrane</keyword>
<dbReference type="PANTHER" id="PTHR46558:SF4">
    <property type="entry name" value="DNA-BIDING PHAGE PROTEIN"/>
    <property type="match status" value="1"/>
</dbReference>
<organism evidence="4 5">
    <name type="scientific">Treponema brennaborense (strain DSM 12168 / CIP 105900 / DD5/3)</name>
    <dbReference type="NCBI Taxonomy" id="906968"/>
    <lineage>
        <taxon>Bacteria</taxon>
        <taxon>Pseudomonadati</taxon>
        <taxon>Spirochaetota</taxon>
        <taxon>Spirochaetia</taxon>
        <taxon>Spirochaetales</taxon>
        <taxon>Treponemataceae</taxon>
        <taxon>Treponema</taxon>
    </lineage>
</organism>
<name>F4LN59_TREBD</name>
<evidence type="ECO:0000259" key="3">
    <source>
        <dbReference type="PROSITE" id="PS50943"/>
    </source>
</evidence>
<feature type="transmembrane region" description="Helical" evidence="2">
    <location>
        <begin position="306"/>
        <end position="325"/>
    </location>
</feature>
<dbReference type="SMART" id="SM00530">
    <property type="entry name" value="HTH_XRE"/>
    <property type="match status" value="1"/>
</dbReference>
<evidence type="ECO:0000313" key="4">
    <source>
        <dbReference type="EMBL" id="AEE16824.1"/>
    </source>
</evidence>
<dbReference type="InterPro" id="IPR001387">
    <property type="entry name" value="Cro/C1-type_HTH"/>
</dbReference>
<dbReference type="PANTHER" id="PTHR46558">
    <property type="entry name" value="TRACRIPTIONAL REGULATORY PROTEIN-RELATED-RELATED"/>
    <property type="match status" value="1"/>
</dbReference>
<keyword evidence="2" id="KW-0812">Transmembrane</keyword>
<dbReference type="CDD" id="cd00093">
    <property type="entry name" value="HTH_XRE"/>
    <property type="match status" value="1"/>
</dbReference>
<dbReference type="Gene3D" id="1.10.260.40">
    <property type="entry name" value="lambda repressor-like DNA-binding domains"/>
    <property type="match status" value="1"/>
</dbReference>
<proteinExistence type="predicted"/>
<accession>F4LN59</accession>
<evidence type="ECO:0000256" key="2">
    <source>
        <dbReference type="SAM" id="Phobius"/>
    </source>
</evidence>
<dbReference type="OrthoDB" id="361642at2"/>
<protein>
    <submittedName>
        <fullName evidence="4">Helix-turn-helix domain protein</fullName>
    </submittedName>
</protein>
<dbReference type="STRING" id="906968.Trebr_1400"/>
<dbReference type="SUPFAM" id="SSF47413">
    <property type="entry name" value="lambda repressor-like DNA-binding domains"/>
    <property type="match status" value="1"/>
</dbReference>
<feature type="transmembrane region" description="Helical" evidence="2">
    <location>
        <begin position="282"/>
        <end position="300"/>
    </location>
</feature>
<dbReference type="eggNOG" id="COG1396">
    <property type="taxonomic scope" value="Bacteria"/>
</dbReference>
<feature type="transmembrane region" description="Helical" evidence="2">
    <location>
        <begin position="194"/>
        <end position="218"/>
    </location>
</feature>
<dbReference type="Proteomes" id="UP000006546">
    <property type="component" value="Chromosome"/>
</dbReference>
<dbReference type="InterPro" id="IPR010982">
    <property type="entry name" value="Lambda_DNA-bd_dom_sf"/>
</dbReference>